<comment type="caution">
    <text evidence="1">The sequence shown here is derived from an EMBL/GenBank/DDBJ whole genome shotgun (WGS) entry which is preliminary data.</text>
</comment>
<name>A0A559ID11_9BACL</name>
<gene>
    <name evidence="1" type="ORF">FPZ44_24570</name>
</gene>
<accession>A0A559ID11</accession>
<organism evidence="1 2">
    <name type="scientific">Paenibacillus agilis</name>
    <dbReference type="NCBI Taxonomy" id="3020863"/>
    <lineage>
        <taxon>Bacteria</taxon>
        <taxon>Bacillati</taxon>
        <taxon>Bacillota</taxon>
        <taxon>Bacilli</taxon>
        <taxon>Bacillales</taxon>
        <taxon>Paenibacillaceae</taxon>
        <taxon>Paenibacillus</taxon>
    </lineage>
</organism>
<keyword evidence="2" id="KW-1185">Reference proteome</keyword>
<evidence type="ECO:0000313" key="1">
    <source>
        <dbReference type="EMBL" id="TVX85535.1"/>
    </source>
</evidence>
<dbReference type="Proteomes" id="UP000318102">
    <property type="component" value="Unassembled WGS sequence"/>
</dbReference>
<protein>
    <submittedName>
        <fullName evidence="1">Uncharacterized protein</fullName>
    </submittedName>
</protein>
<dbReference type="AlphaFoldDB" id="A0A559ID11"/>
<dbReference type="RefSeq" id="WP_144994999.1">
    <property type="nucleotide sequence ID" value="NZ_VNJK01000007.1"/>
</dbReference>
<evidence type="ECO:0000313" key="2">
    <source>
        <dbReference type="Proteomes" id="UP000318102"/>
    </source>
</evidence>
<proteinExistence type="predicted"/>
<reference evidence="1 2" key="1">
    <citation type="submission" date="2019-07" db="EMBL/GenBank/DDBJ databases">
        <authorList>
            <person name="Kim J."/>
        </authorList>
    </citation>
    <scope>NUCLEOTIDE SEQUENCE [LARGE SCALE GENOMIC DNA]</scope>
    <source>
        <strain evidence="1 2">N4</strain>
    </source>
</reference>
<dbReference type="EMBL" id="VNJK01000007">
    <property type="protein sequence ID" value="TVX85535.1"/>
    <property type="molecule type" value="Genomic_DNA"/>
</dbReference>
<sequence>MENRVPYQGAVLFPYEKESWITQGLLFQMITTMSIASKSLKSEQNSLSSLRKLPLSEMRYMRINKENLPIVV</sequence>